<dbReference type="EMBL" id="CWQY01000001">
    <property type="protein sequence ID" value="CSB95877.1"/>
    <property type="molecule type" value="Genomic_DNA"/>
</dbReference>
<dbReference type="Proteomes" id="UP000041770">
    <property type="component" value="Unassembled WGS sequence"/>
</dbReference>
<evidence type="ECO:0000313" key="1">
    <source>
        <dbReference type="EMBL" id="CSB95877.1"/>
    </source>
</evidence>
<gene>
    <name evidence="1" type="ORF">ERS013200_00162</name>
</gene>
<organism evidence="1 2">
    <name type="scientific">Vibrio cholerae</name>
    <dbReference type="NCBI Taxonomy" id="666"/>
    <lineage>
        <taxon>Bacteria</taxon>
        <taxon>Pseudomonadati</taxon>
        <taxon>Pseudomonadota</taxon>
        <taxon>Gammaproteobacteria</taxon>
        <taxon>Vibrionales</taxon>
        <taxon>Vibrionaceae</taxon>
        <taxon>Vibrio</taxon>
    </lineage>
</organism>
<proteinExistence type="predicted"/>
<name>A0A655PTI6_VIBCL</name>
<evidence type="ECO:0000313" key="2">
    <source>
        <dbReference type="Proteomes" id="UP000041770"/>
    </source>
</evidence>
<dbReference type="AlphaFoldDB" id="A0A655PTI6"/>
<protein>
    <submittedName>
        <fullName evidence="1">Uncharacterized protein</fullName>
    </submittedName>
</protein>
<sequence>MHYVPRPCVINQLAQQRGQLAYGNVFHRDHLGNDFIAIGALFTTQHRNG</sequence>
<accession>A0A655PTI6</accession>
<reference evidence="1 2" key="1">
    <citation type="submission" date="2015-07" db="EMBL/GenBank/DDBJ databases">
        <authorList>
            <consortium name="Pathogen Informatics"/>
        </authorList>
    </citation>
    <scope>NUCLEOTIDE SEQUENCE [LARGE SCALE GENOMIC DNA]</scope>
    <source>
        <strain evidence="1 2">A316</strain>
    </source>
</reference>